<dbReference type="Gene3D" id="3.30.420.10">
    <property type="entry name" value="Ribonuclease H-like superfamily/Ribonuclease H"/>
    <property type="match status" value="1"/>
</dbReference>
<dbReference type="SUPFAM" id="SSF53098">
    <property type="entry name" value="Ribonuclease H-like"/>
    <property type="match status" value="1"/>
</dbReference>
<name>A0A392PN88_9FABA</name>
<dbReference type="AlphaFoldDB" id="A0A392PN88"/>
<evidence type="ECO:0000259" key="1">
    <source>
        <dbReference type="Pfam" id="PF13456"/>
    </source>
</evidence>
<sequence length="76" mass="8663">MGVVEAIAFLTQFQHGSVIIETDNASIVKAIHSRIYPRLYWGMLARTIREAMEENPQISIQWVNRNKNTVAHVLAN</sequence>
<dbReference type="InterPro" id="IPR036397">
    <property type="entry name" value="RNaseH_sf"/>
</dbReference>
<comment type="caution">
    <text evidence="2">The sequence shown here is derived from an EMBL/GenBank/DDBJ whole genome shotgun (WGS) entry which is preliminary data.</text>
</comment>
<dbReference type="Proteomes" id="UP000265520">
    <property type="component" value="Unassembled WGS sequence"/>
</dbReference>
<accession>A0A392PN88</accession>
<organism evidence="2 3">
    <name type="scientific">Trifolium medium</name>
    <dbReference type="NCBI Taxonomy" id="97028"/>
    <lineage>
        <taxon>Eukaryota</taxon>
        <taxon>Viridiplantae</taxon>
        <taxon>Streptophyta</taxon>
        <taxon>Embryophyta</taxon>
        <taxon>Tracheophyta</taxon>
        <taxon>Spermatophyta</taxon>
        <taxon>Magnoliopsida</taxon>
        <taxon>eudicotyledons</taxon>
        <taxon>Gunneridae</taxon>
        <taxon>Pentapetalae</taxon>
        <taxon>rosids</taxon>
        <taxon>fabids</taxon>
        <taxon>Fabales</taxon>
        <taxon>Fabaceae</taxon>
        <taxon>Papilionoideae</taxon>
        <taxon>50 kb inversion clade</taxon>
        <taxon>NPAAA clade</taxon>
        <taxon>Hologalegina</taxon>
        <taxon>IRL clade</taxon>
        <taxon>Trifolieae</taxon>
        <taxon>Trifolium</taxon>
    </lineage>
</organism>
<dbReference type="InterPro" id="IPR044730">
    <property type="entry name" value="RNase_H-like_dom_plant"/>
</dbReference>
<evidence type="ECO:0000313" key="3">
    <source>
        <dbReference type="Proteomes" id="UP000265520"/>
    </source>
</evidence>
<dbReference type="InterPro" id="IPR002156">
    <property type="entry name" value="RNaseH_domain"/>
</dbReference>
<dbReference type="GO" id="GO:0004523">
    <property type="term" value="F:RNA-DNA hybrid ribonuclease activity"/>
    <property type="evidence" value="ECO:0007669"/>
    <property type="project" value="InterPro"/>
</dbReference>
<dbReference type="EMBL" id="LXQA010088695">
    <property type="protein sequence ID" value="MCI13563.1"/>
    <property type="molecule type" value="Genomic_DNA"/>
</dbReference>
<dbReference type="CDD" id="cd06222">
    <property type="entry name" value="RNase_H_like"/>
    <property type="match status" value="1"/>
</dbReference>
<protein>
    <recommendedName>
        <fullName evidence="1">RNase H type-1 domain-containing protein</fullName>
    </recommendedName>
</protein>
<reference evidence="2 3" key="1">
    <citation type="journal article" date="2018" name="Front. Plant Sci.">
        <title>Red Clover (Trifolium pratense) and Zigzag Clover (T. medium) - A Picture of Genomic Similarities and Differences.</title>
        <authorList>
            <person name="Dluhosova J."/>
            <person name="Istvanek J."/>
            <person name="Nedelnik J."/>
            <person name="Repkova J."/>
        </authorList>
    </citation>
    <scope>NUCLEOTIDE SEQUENCE [LARGE SCALE GENOMIC DNA]</scope>
    <source>
        <strain evidence="3">cv. 10/8</strain>
        <tissue evidence="2">Leaf</tissue>
    </source>
</reference>
<dbReference type="InterPro" id="IPR012337">
    <property type="entry name" value="RNaseH-like_sf"/>
</dbReference>
<proteinExistence type="predicted"/>
<dbReference type="Pfam" id="PF13456">
    <property type="entry name" value="RVT_3"/>
    <property type="match status" value="1"/>
</dbReference>
<feature type="domain" description="RNase H type-1" evidence="1">
    <location>
        <begin position="2"/>
        <end position="76"/>
    </location>
</feature>
<evidence type="ECO:0000313" key="2">
    <source>
        <dbReference type="EMBL" id="MCI13563.1"/>
    </source>
</evidence>
<keyword evidence="3" id="KW-1185">Reference proteome</keyword>
<dbReference type="GO" id="GO:0003676">
    <property type="term" value="F:nucleic acid binding"/>
    <property type="evidence" value="ECO:0007669"/>
    <property type="project" value="InterPro"/>
</dbReference>